<dbReference type="OrthoDB" id="9788959at2"/>
<dbReference type="InterPro" id="IPR006015">
    <property type="entry name" value="Universal_stress_UspA"/>
</dbReference>
<dbReference type="PANTHER" id="PTHR46268">
    <property type="entry name" value="STRESS RESPONSE PROTEIN NHAX"/>
    <property type="match status" value="1"/>
</dbReference>
<protein>
    <submittedName>
        <fullName evidence="3">Nucleotide-binding universal stress protein, UspA family</fullName>
    </submittedName>
</protein>
<dbReference type="Gene3D" id="3.40.50.620">
    <property type="entry name" value="HUPs"/>
    <property type="match status" value="2"/>
</dbReference>
<reference evidence="4" key="1">
    <citation type="submission" date="2016-11" db="EMBL/GenBank/DDBJ databases">
        <authorList>
            <person name="Varghese N."/>
            <person name="Submissions S."/>
        </authorList>
    </citation>
    <scope>NUCLEOTIDE SEQUENCE [LARGE SCALE GENOMIC DNA]</scope>
    <source>
        <strain evidence="4">DSM 25330</strain>
    </source>
</reference>
<name>A0A1M5KV93_9FLAO</name>
<evidence type="ECO:0000256" key="1">
    <source>
        <dbReference type="ARBA" id="ARBA00008791"/>
    </source>
</evidence>
<sequence>MKTILIPVDFSKESEQALTVGASIAKRISAKLVLTHMTEFDDVSLTHEPVDTMTKRIYYSKLTSKRFDEFLDKDFLENIIVEPVLQNHIDFKSISTMAEEISADMIIMGSNGSKGISEITTGSNTEKVVRNSSVPLLVVKKNGIHFSSENVLFVSDFKEESVDAFKRISIVAKMLNAKMDFLYINLPGKSFKSTKQMDETLFAFFKKAEHPDPVAAIKMVNRYADFSIEEGINNYSHLSSADIIAIPTHGRKGLSHLLHGSISEDVANHSMKPVLTVKI</sequence>
<organism evidence="3 4">
    <name type="scientific">Winogradskyella jejuensis</name>
    <dbReference type="NCBI Taxonomy" id="1089305"/>
    <lineage>
        <taxon>Bacteria</taxon>
        <taxon>Pseudomonadati</taxon>
        <taxon>Bacteroidota</taxon>
        <taxon>Flavobacteriia</taxon>
        <taxon>Flavobacteriales</taxon>
        <taxon>Flavobacteriaceae</taxon>
        <taxon>Winogradskyella</taxon>
    </lineage>
</organism>
<evidence type="ECO:0000313" key="3">
    <source>
        <dbReference type="EMBL" id="SHG56655.1"/>
    </source>
</evidence>
<dbReference type="InterPro" id="IPR014729">
    <property type="entry name" value="Rossmann-like_a/b/a_fold"/>
</dbReference>
<dbReference type="PANTHER" id="PTHR46268:SF6">
    <property type="entry name" value="UNIVERSAL STRESS PROTEIN UP12"/>
    <property type="match status" value="1"/>
</dbReference>
<dbReference type="AlphaFoldDB" id="A0A1M5KV93"/>
<proteinExistence type="inferred from homology"/>
<feature type="domain" description="UspA" evidence="2">
    <location>
        <begin position="149"/>
        <end position="278"/>
    </location>
</feature>
<dbReference type="InterPro" id="IPR006016">
    <property type="entry name" value="UspA"/>
</dbReference>
<evidence type="ECO:0000313" key="4">
    <source>
        <dbReference type="Proteomes" id="UP000184522"/>
    </source>
</evidence>
<dbReference type="Pfam" id="PF00582">
    <property type="entry name" value="Usp"/>
    <property type="match status" value="2"/>
</dbReference>
<dbReference type="Proteomes" id="UP000184522">
    <property type="component" value="Unassembled WGS sequence"/>
</dbReference>
<dbReference type="CDD" id="cd00293">
    <property type="entry name" value="USP-like"/>
    <property type="match status" value="2"/>
</dbReference>
<evidence type="ECO:0000259" key="2">
    <source>
        <dbReference type="Pfam" id="PF00582"/>
    </source>
</evidence>
<keyword evidence="4" id="KW-1185">Reference proteome</keyword>
<gene>
    <name evidence="3" type="ORF">SAMN05444148_0443</name>
</gene>
<accession>A0A1M5KV93</accession>
<dbReference type="PRINTS" id="PR01438">
    <property type="entry name" value="UNVRSLSTRESS"/>
</dbReference>
<feature type="domain" description="UspA" evidence="2">
    <location>
        <begin position="1"/>
        <end position="140"/>
    </location>
</feature>
<dbReference type="EMBL" id="FQWS01000001">
    <property type="protein sequence ID" value="SHG56655.1"/>
    <property type="molecule type" value="Genomic_DNA"/>
</dbReference>
<dbReference type="STRING" id="1089305.SAMN05444148_0443"/>
<dbReference type="RefSeq" id="WP_073082429.1">
    <property type="nucleotide sequence ID" value="NZ_FQWS01000001.1"/>
</dbReference>
<dbReference type="SUPFAM" id="SSF52402">
    <property type="entry name" value="Adenine nucleotide alpha hydrolases-like"/>
    <property type="match status" value="2"/>
</dbReference>
<comment type="similarity">
    <text evidence="1">Belongs to the universal stress protein A family.</text>
</comment>